<dbReference type="AlphaFoldDB" id="G2Y7Y9"/>
<dbReference type="HOGENOM" id="CLU_1467940_0_0_1"/>
<name>G2Y7Y9_BOTF4</name>
<dbReference type="Proteomes" id="UP000008177">
    <property type="component" value="Unplaced contigs"/>
</dbReference>
<evidence type="ECO:0000313" key="2">
    <source>
        <dbReference type="Proteomes" id="UP000008177"/>
    </source>
</evidence>
<organism evidence="1 2">
    <name type="scientific">Botryotinia fuckeliana (strain T4)</name>
    <name type="common">Noble rot fungus</name>
    <name type="synonym">Botrytis cinerea</name>
    <dbReference type="NCBI Taxonomy" id="999810"/>
    <lineage>
        <taxon>Eukaryota</taxon>
        <taxon>Fungi</taxon>
        <taxon>Dikarya</taxon>
        <taxon>Ascomycota</taxon>
        <taxon>Pezizomycotina</taxon>
        <taxon>Leotiomycetes</taxon>
        <taxon>Helotiales</taxon>
        <taxon>Sclerotiniaceae</taxon>
        <taxon>Botrytis</taxon>
    </lineage>
</organism>
<dbReference type="EMBL" id="FQ790296">
    <property type="protein sequence ID" value="CCD48717.1"/>
    <property type="molecule type" value="Genomic_DNA"/>
</dbReference>
<dbReference type="InParanoid" id="G2Y7Y9"/>
<protein>
    <submittedName>
        <fullName evidence="1">Uncharacterized protein</fullName>
    </submittedName>
</protein>
<dbReference type="OrthoDB" id="10443807at2759"/>
<sequence length="184" mass="20437">MSEAPQADPSTGGFNTFSFCGCLELPEPARNADKNAALKIRDKPKLQDSTPVQKLLFLRLSAGVLVTLLGNANKIFQDILSLAGEEGPRYRYCSKERWWVAISKPTQSNNEFRFHSGNLTNRTYVWKIVERGFELQYNCSTPTALAAAPCSKTFISSLADSCLASYFASRLVIFRTPIALLISF</sequence>
<reference evidence="2" key="1">
    <citation type="journal article" date="2011" name="PLoS Genet.">
        <title>Genomic analysis of the necrotrophic fungal pathogens Sclerotinia sclerotiorum and Botrytis cinerea.</title>
        <authorList>
            <person name="Amselem J."/>
            <person name="Cuomo C.A."/>
            <person name="van Kan J.A."/>
            <person name="Viaud M."/>
            <person name="Benito E.P."/>
            <person name="Couloux A."/>
            <person name="Coutinho P.M."/>
            <person name="de Vries R.P."/>
            <person name="Dyer P.S."/>
            <person name="Fillinger S."/>
            <person name="Fournier E."/>
            <person name="Gout L."/>
            <person name="Hahn M."/>
            <person name="Kohn L."/>
            <person name="Lapalu N."/>
            <person name="Plummer K.M."/>
            <person name="Pradier J.M."/>
            <person name="Quevillon E."/>
            <person name="Sharon A."/>
            <person name="Simon A."/>
            <person name="ten Have A."/>
            <person name="Tudzynski B."/>
            <person name="Tudzynski P."/>
            <person name="Wincker P."/>
            <person name="Andrew M."/>
            <person name="Anthouard V."/>
            <person name="Beever R.E."/>
            <person name="Beffa R."/>
            <person name="Benoit I."/>
            <person name="Bouzid O."/>
            <person name="Brault B."/>
            <person name="Chen Z."/>
            <person name="Choquer M."/>
            <person name="Collemare J."/>
            <person name="Cotton P."/>
            <person name="Danchin E.G."/>
            <person name="Da Silva C."/>
            <person name="Gautier A."/>
            <person name="Giraud C."/>
            <person name="Giraud T."/>
            <person name="Gonzalez C."/>
            <person name="Grossetete S."/>
            <person name="Guldener U."/>
            <person name="Henrissat B."/>
            <person name="Howlett B.J."/>
            <person name="Kodira C."/>
            <person name="Kretschmer M."/>
            <person name="Lappartient A."/>
            <person name="Leroch M."/>
            <person name="Levis C."/>
            <person name="Mauceli E."/>
            <person name="Neuveglise C."/>
            <person name="Oeser B."/>
            <person name="Pearson M."/>
            <person name="Poulain J."/>
            <person name="Poussereau N."/>
            <person name="Quesneville H."/>
            <person name="Rascle C."/>
            <person name="Schumacher J."/>
            <person name="Segurens B."/>
            <person name="Sexton A."/>
            <person name="Silva E."/>
            <person name="Sirven C."/>
            <person name="Soanes D.M."/>
            <person name="Talbot N.J."/>
            <person name="Templeton M."/>
            <person name="Yandava C."/>
            <person name="Yarden O."/>
            <person name="Zeng Q."/>
            <person name="Rollins J.A."/>
            <person name="Lebrun M.H."/>
            <person name="Dickman M."/>
        </authorList>
    </citation>
    <scope>NUCLEOTIDE SEQUENCE [LARGE SCALE GENOMIC DNA]</scope>
    <source>
        <strain evidence="2">T4</strain>
    </source>
</reference>
<gene>
    <name evidence="1" type="ORF">BofuT4_P033590.1</name>
</gene>
<proteinExistence type="predicted"/>
<accession>G2Y7Y9</accession>
<evidence type="ECO:0000313" key="1">
    <source>
        <dbReference type="EMBL" id="CCD48717.1"/>
    </source>
</evidence>